<keyword evidence="2" id="KW-0946">Virion</keyword>
<accession>A0A8D9PH45</accession>
<dbReference type="InterPro" id="IPR029053">
    <property type="entry name" value="Viral_coat"/>
</dbReference>
<protein>
    <submittedName>
        <fullName evidence="3">Polyprotein</fullName>
    </submittedName>
</protein>
<proteinExistence type="predicted"/>
<dbReference type="GO" id="GO:0044423">
    <property type="term" value="C:virion component"/>
    <property type="evidence" value="ECO:0007669"/>
    <property type="project" value="UniProtKB-KW"/>
</dbReference>
<dbReference type="EMBL" id="BK013326">
    <property type="protein sequence ID" value="DAF42464.1"/>
    <property type="molecule type" value="Genomic_RNA"/>
</dbReference>
<dbReference type="Gene3D" id="2.60.120.20">
    <property type="match status" value="1"/>
</dbReference>
<name>A0A8D9PH45_9SECO</name>
<evidence type="ECO:0000256" key="2">
    <source>
        <dbReference type="ARBA" id="ARBA00022844"/>
    </source>
</evidence>
<sequence length="1058" mass="117084">MFYSLCLVAGSFLVDRLTSTIISHIKQARNHSDFSRYFRILQLRERAALPFLPTSTSPLPSEFPEMEQERTLSLEECGLSATATPAEMIACLQARKAAKEAAKSANPAAKWVGGAEEIRLSADLVPLGKYEVYQHDPLFKRVLANRIGRNATLNPFVECVEVLEGTPLRFEGFQNGKALPNFLTLPMGTTESLRKTAEAGFRCVDVSALDIHIQSHVGQGSPVTAVIGLMDARWGDNWQRSMLASGEFDLGEGKPRLFTLPLVNLSVGDLVDDFDQCPLYLSISYNGLTPSWKGSTVMTVGEIRFGEFYKVTFSPYTRMKDSFDKILSERDSSRIVAGLHSLKTAELDYTEELLEVNKDLTIWTRPKKATPTLINARSATVAPDFCRSSSSIKNMRRRAPPRNSVDQWVRQQAAQQHSTSDCCDSDATGHMINVAQGRASYDDCGAKVLIQGLAEPVPVIQMSLRKENLPLLTNSFIKEVVVSSDITALHEGTGMFAYSLKTLLTGGGRLVAQRLSQIGAGKITVRADIELTIPTQTIGLFKAVYDMGNSIKGTTSLHSLSHLPGPVIDGVNEAKMSILMTPPVMGQYASFHSQVNMGQLFVGCLLKPESGTQNKLTVRVKFYVHSLDSWFESAIGNSFCFSSLNFSIVPGSMYIGDPIISKGLDVTSMPGTQWRAPILPNRGIWRSKVWYPNCSSSFLENYRMWRGRCYFRYYIVAPPLSRGTFSILALPPGDYDTKKVDMDIAFGKESGITPFTIADVDLTNNRHGFLEVDFTSWKGYFPAGCSANSYKDISGCPWICVVQNSNLTSLNKEFNKFHIYVELVEIQDCQLDGPSLIPITRIEVPDFTKATYASGNAGICDGDWIYAGILSKWPASSTWASFPVTPALQIFPIGYKNAEFNLSNSTPNPLVHRAQSSFMWQGGMGYKFLLNQAKPLIGAYSALALGNYPHGFLKYADAPNPMRGNQTIFGTDSATEYSCDLFVPANPVYNFMFSGVAAKTSQREYSFNGWVFLKLPPWEKDLTCTFLIRVGQDFRFSGLRPPSRVTTTIDQPESMVYS</sequence>
<dbReference type="SUPFAM" id="SSF88633">
    <property type="entry name" value="Positive stranded ssRNA viruses"/>
    <property type="match status" value="1"/>
</dbReference>
<reference evidence="3" key="1">
    <citation type="journal article" date="2021" name="Gene">
        <title>Discovery of putative novel viruses in the transcriptomes of endangered plant species native to India and China.</title>
        <authorList>
            <person name="Sidharthan V.K."/>
            <person name="Kalaivanan N.S."/>
            <person name="Baranwal V.K."/>
        </authorList>
    </citation>
    <scope>NUCLEOTIDE SEQUENCE</scope>
    <source>
        <strain evidence="3">India</strain>
    </source>
</reference>
<comment type="subcellular location">
    <subcellularLocation>
        <location evidence="1">Virion</location>
    </subcellularLocation>
</comment>
<evidence type="ECO:0000313" key="3">
    <source>
        <dbReference type="EMBL" id="DAF42464.1"/>
    </source>
</evidence>
<evidence type="ECO:0000256" key="1">
    <source>
        <dbReference type="ARBA" id="ARBA00004328"/>
    </source>
</evidence>
<organism evidence="3">
    <name type="scientific">Trillium govanianum cheravirus</name>
    <dbReference type="NCBI Taxonomy" id="2765861"/>
    <lineage>
        <taxon>Viruses</taxon>
        <taxon>Riboviria</taxon>
        <taxon>Orthornavirae</taxon>
        <taxon>Pisuviricota</taxon>
        <taxon>Pisoniviricetes</taxon>
        <taxon>Picornavirales</taxon>
        <taxon>Secoviridae</taxon>
        <taxon>Cheravirus</taxon>
        <taxon>Cheravirus trillii</taxon>
    </lineage>
</organism>